<sequence>MSKSTQYPTSESIQFLRLPAKQERYAVVIAEPTIAELISAQPNFPLLVKTPDEPTYEIRATPNMGLGMFAKRDLKTDELILSERPVLVYPEGFRSSNPPGGPNDRWKIGDYRAVYLDSSRINHSCSPNTIADFDFPSFSFVVRAVREIKEGEEISTMYCGLAAPKSSRRQLLAFCMDSCSCSVCTNYATAVASDARRLAIASYSEWTVVKYLAAESIDPQKLLEDMLQCMRNHEDEGLETALSYPMFLDISGRLSGMVGDQKLADTQKEKAHMFSQIRASYTRAENFVKWLFEPAESMPERLGWAVSHSKDFEHMWNIGFRTQVGR</sequence>
<evidence type="ECO:0000313" key="2">
    <source>
        <dbReference type="EMBL" id="KAJ7708336.1"/>
    </source>
</evidence>
<proteinExistence type="predicted"/>
<evidence type="ECO:0000313" key="3">
    <source>
        <dbReference type="Proteomes" id="UP001221757"/>
    </source>
</evidence>
<reference evidence="2" key="1">
    <citation type="submission" date="2023-03" db="EMBL/GenBank/DDBJ databases">
        <title>Massive genome expansion in bonnet fungi (Mycena s.s.) driven by repeated elements and novel gene families across ecological guilds.</title>
        <authorList>
            <consortium name="Lawrence Berkeley National Laboratory"/>
            <person name="Harder C.B."/>
            <person name="Miyauchi S."/>
            <person name="Viragh M."/>
            <person name="Kuo A."/>
            <person name="Thoen E."/>
            <person name="Andreopoulos B."/>
            <person name="Lu D."/>
            <person name="Skrede I."/>
            <person name="Drula E."/>
            <person name="Henrissat B."/>
            <person name="Morin E."/>
            <person name="Kohler A."/>
            <person name="Barry K."/>
            <person name="LaButti K."/>
            <person name="Morin E."/>
            <person name="Salamov A."/>
            <person name="Lipzen A."/>
            <person name="Mereny Z."/>
            <person name="Hegedus B."/>
            <person name="Baldrian P."/>
            <person name="Stursova M."/>
            <person name="Weitz H."/>
            <person name="Taylor A."/>
            <person name="Grigoriev I.V."/>
            <person name="Nagy L.G."/>
            <person name="Martin F."/>
            <person name="Kauserud H."/>
        </authorList>
    </citation>
    <scope>NUCLEOTIDE SEQUENCE</scope>
    <source>
        <strain evidence="2">CBHHK067</strain>
    </source>
</reference>
<name>A0AAD7GZ48_MYCRO</name>
<dbReference type="PANTHER" id="PTHR47332:SF6">
    <property type="entry name" value="SET DOMAIN-CONTAINING PROTEIN"/>
    <property type="match status" value="1"/>
</dbReference>
<dbReference type="CDD" id="cd20071">
    <property type="entry name" value="SET_SMYD"/>
    <property type="match status" value="1"/>
</dbReference>
<dbReference type="InterPro" id="IPR001214">
    <property type="entry name" value="SET_dom"/>
</dbReference>
<dbReference type="SMART" id="SM00317">
    <property type="entry name" value="SET"/>
    <property type="match status" value="1"/>
</dbReference>
<dbReference type="Gene3D" id="2.170.270.10">
    <property type="entry name" value="SET domain"/>
    <property type="match status" value="1"/>
</dbReference>
<dbReference type="SUPFAM" id="SSF82199">
    <property type="entry name" value="SET domain"/>
    <property type="match status" value="1"/>
</dbReference>
<dbReference type="PROSITE" id="PS50280">
    <property type="entry name" value="SET"/>
    <property type="match status" value="1"/>
</dbReference>
<dbReference type="AlphaFoldDB" id="A0AAD7GZ48"/>
<gene>
    <name evidence="2" type="ORF">B0H17DRAFT_1325186</name>
</gene>
<feature type="domain" description="SET" evidence="1">
    <location>
        <begin position="54"/>
        <end position="159"/>
    </location>
</feature>
<protein>
    <recommendedName>
        <fullName evidence="1">SET domain-containing protein</fullName>
    </recommendedName>
</protein>
<dbReference type="InterPro" id="IPR046341">
    <property type="entry name" value="SET_dom_sf"/>
</dbReference>
<dbReference type="InterPro" id="IPR053185">
    <property type="entry name" value="SET_domain_protein"/>
</dbReference>
<dbReference type="EMBL" id="JARKIE010000004">
    <property type="protein sequence ID" value="KAJ7708336.1"/>
    <property type="molecule type" value="Genomic_DNA"/>
</dbReference>
<accession>A0AAD7GZ48</accession>
<dbReference type="Pfam" id="PF00856">
    <property type="entry name" value="SET"/>
    <property type="match status" value="1"/>
</dbReference>
<keyword evidence="3" id="KW-1185">Reference proteome</keyword>
<evidence type="ECO:0000259" key="1">
    <source>
        <dbReference type="PROSITE" id="PS50280"/>
    </source>
</evidence>
<dbReference type="Proteomes" id="UP001221757">
    <property type="component" value="Unassembled WGS sequence"/>
</dbReference>
<organism evidence="2 3">
    <name type="scientific">Mycena rosella</name>
    <name type="common">Pink bonnet</name>
    <name type="synonym">Agaricus rosellus</name>
    <dbReference type="NCBI Taxonomy" id="1033263"/>
    <lineage>
        <taxon>Eukaryota</taxon>
        <taxon>Fungi</taxon>
        <taxon>Dikarya</taxon>
        <taxon>Basidiomycota</taxon>
        <taxon>Agaricomycotina</taxon>
        <taxon>Agaricomycetes</taxon>
        <taxon>Agaricomycetidae</taxon>
        <taxon>Agaricales</taxon>
        <taxon>Marasmiineae</taxon>
        <taxon>Mycenaceae</taxon>
        <taxon>Mycena</taxon>
    </lineage>
</organism>
<comment type="caution">
    <text evidence="2">The sequence shown here is derived from an EMBL/GenBank/DDBJ whole genome shotgun (WGS) entry which is preliminary data.</text>
</comment>
<dbReference type="PANTHER" id="PTHR47332">
    <property type="entry name" value="SET DOMAIN-CONTAINING PROTEIN 5"/>
    <property type="match status" value="1"/>
</dbReference>